<evidence type="ECO:0000313" key="3">
    <source>
        <dbReference type="Proteomes" id="UP000019116"/>
    </source>
</evidence>
<name>A0A3B6SFL9_WHEAT</name>
<feature type="region of interest" description="Disordered" evidence="1">
    <location>
        <begin position="73"/>
        <end position="161"/>
    </location>
</feature>
<dbReference type="Gramene" id="TraesCS7B03G0239200.1">
    <property type="protein sequence ID" value="TraesCS7B03G0239200.1.CDS"/>
    <property type="gene ID" value="TraesCS7B03G0239200"/>
</dbReference>
<dbReference type="Proteomes" id="UP000019116">
    <property type="component" value="Chromosome 7B"/>
</dbReference>
<dbReference type="Gramene" id="TraesCS7B02G089900.2">
    <property type="protein sequence ID" value="TraesCS7B02G089900.2"/>
    <property type="gene ID" value="TraesCS7B02G089900"/>
</dbReference>
<evidence type="ECO:0000256" key="1">
    <source>
        <dbReference type="SAM" id="MobiDB-lite"/>
    </source>
</evidence>
<reference evidence="2" key="2">
    <citation type="submission" date="2018-10" db="UniProtKB">
        <authorList>
            <consortium name="EnsemblPlants"/>
        </authorList>
    </citation>
    <scope>IDENTIFICATION</scope>
</reference>
<protein>
    <submittedName>
        <fullName evidence="2">Uncharacterized protein</fullName>
    </submittedName>
</protein>
<dbReference type="OrthoDB" id="670338at2759"/>
<gene>
    <name evidence="2" type="primary">LOC123160733</name>
</gene>
<dbReference type="EnsemblPlants" id="TraesCS7B02G089900.2">
    <property type="protein sequence ID" value="TraesCS7B02G089900.2"/>
    <property type="gene ID" value="TraesCS7B02G089900"/>
</dbReference>
<dbReference type="RefSeq" id="XP_044434514.1">
    <property type="nucleotide sequence ID" value="XM_044578579.1"/>
</dbReference>
<dbReference type="GeneID" id="123160733"/>
<dbReference type="AlphaFoldDB" id="A0A3B6SFL9"/>
<proteinExistence type="predicted"/>
<organism evidence="2">
    <name type="scientific">Triticum aestivum</name>
    <name type="common">Wheat</name>
    <dbReference type="NCBI Taxonomy" id="4565"/>
    <lineage>
        <taxon>Eukaryota</taxon>
        <taxon>Viridiplantae</taxon>
        <taxon>Streptophyta</taxon>
        <taxon>Embryophyta</taxon>
        <taxon>Tracheophyta</taxon>
        <taxon>Spermatophyta</taxon>
        <taxon>Magnoliopsida</taxon>
        <taxon>Liliopsida</taxon>
        <taxon>Poales</taxon>
        <taxon>Poaceae</taxon>
        <taxon>BOP clade</taxon>
        <taxon>Pooideae</taxon>
        <taxon>Triticodae</taxon>
        <taxon>Triticeae</taxon>
        <taxon>Triticinae</taxon>
        <taxon>Triticum</taxon>
    </lineage>
</organism>
<accession>A0A3B6SFL9</accession>
<evidence type="ECO:0000313" key="2">
    <source>
        <dbReference type="EnsemblPlants" id="TraesCS7B02G089900.2"/>
    </source>
</evidence>
<sequence length="161" mass="17537">MVGSQPGESNGGAMDSILTVAGQMKQLPAYAISLFRDYDVKGVAAALAEVVNFSYEVQMEVFTKALEQSKYSGAIGAFPNEGKAKDEEEDDGVDEDEEGVVDEDEEGVVDEDEEGVVDEDEEDCEGEDDEILTLQVPYEGERERKKPRLAEGFGRQAEADV</sequence>
<reference evidence="2" key="1">
    <citation type="submission" date="2018-08" db="EMBL/GenBank/DDBJ databases">
        <authorList>
            <person name="Rossello M."/>
        </authorList>
    </citation>
    <scope>NUCLEOTIDE SEQUENCE [LARGE SCALE GENOMIC DNA]</scope>
    <source>
        <strain evidence="2">cv. Chinese Spring</strain>
    </source>
</reference>
<feature type="compositionally biased region" description="Acidic residues" evidence="1">
    <location>
        <begin position="87"/>
        <end position="131"/>
    </location>
</feature>
<keyword evidence="3" id="KW-1185">Reference proteome</keyword>